<dbReference type="Proteomes" id="UP001439875">
    <property type="component" value="Unassembled WGS sequence"/>
</dbReference>
<proteinExistence type="predicted"/>
<keyword evidence="2" id="KW-1185">Reference proteome</keyword>
<evidence type="ECO:0000313" key="2">
    <source>
        <dbReference type="Proteomes" id="UP001439875"/>
    </source>
</evidence>
<name>A0ACC6SEK3_9BACI</name>
<comment type="caution">
    <text evidence="1">The sequence shown here is derived from an EMBL/GenBank/DDBJ whole genome shotgun (WGS) entry which is preliminary data.</text>
</comment>
<dbReference type="EMBL" id="JBBMEW010000018">
    <property type="protein sequence ID" value="MEQ2528453.1"/>
    <property type="molecule type" value="Genomic_DNA"/>
</dbReference>
<organism evidence="1 2">
    <name type="scientific">Robertmurraya yapensis</name>
    <name type="common">ex Hitch et al 2024</name>
    <dbReference type="NCBI Taxonomy" id="3133160"/>
    <lineage>
        <taxon>Bacteria</taxon>
        <taxon>Bacillati</taxon>
        <taxon>Bacillota</taxon>
        <taxon>Bacilli</taxon>
        <taxon>Bacillales</taxon>
        <taxon>Bacillaceae</taxon>
        <taxon>Robertmurraya</taxon>
    </lineage>
</organism>
<gene>
    <name evidence="1" type="ORF">WMO40_17345</name>
</gene>
<sequence>MKKGVPQDIFFNGPIKHEWKNGIRQKKVGVMMELSIINTFTEKAFEGNPAAVCFLREEKGSNWMQNVAKEINLPTTAFIHSLNKAYNLRWFTPTTEIPICGHGTLASSYFLWEKGLMDKDKCITYKTKSGVLKAELMDGWIQLQFPAIYEEKTIAPDLLLMSLAVQPIYVGKSNLDYLVEVESEEIVRNLKPNIELIAKLPVRGVIVTSKSNTNEYDFLSRFFSPSQGIIEDYVNGSSHCCLGPYWKNKLNKTEFTAYQASERGGILRVRVLDNNVLLSGKAVTIFEGKLSV</sequence>
<reference evidence="1" key="1">
    <citation type="submission" date="2024-03" db="EMBL/GenBank/DDBJ databases">
        <title>Human intestinal bacterial collection.</title>
        <authorList>
            <person name="Pauvert C."/>
            <person name="Hitch T.C.A."/>
            <person name="Clavel T."/>
        </authorList>
    </citation>
    <scope>NUCLEOTIDE SEQUENCE</scope>
    <source>
        <strain evidence="1">CLA-AA-H227</strain>
    </source>
</reference>
<protein>
    <submittedName>
        <fullName evidence="1">PhzF family phenazine biosynthesis protein</fullName>
    </submittedName>
</protein>
<accession>A0ACC6SEK3</accession>
<evidence type="ECO:0000313" key="1">
    <source>
        <dbReference type="EMBL" id="MEQ2528453.1"/>
    </source>
</evidence>